<organism evidence="2">
    <name type="scientific">Akkermansia muciniphila</name>
    <dbReference type="NCBI Taxonomy" id="239935"/>
    <lineage>
        <taxon>Bacteria</taxon>
        <taxon>Pseudomonadati</taxon>
        <taxon>Verrucomicrobiota</taxon>
        <taxon>Verrucomicrobiia</taxon>
        <taxon>Verrucomicrobiales</taxon>
        <taxon>Akkermansiaceae</taxon>
        <taxon>Akkermansia</taxon>
    </lineage>
</organism>
<dbReference type="InterPro" id="IPR011658">
    <property type="entry name" value="PA14_dom"/>
</dbReference>
<dbReference type="InterPro" id="IPR025562">
    <property type="entry name" value="Tae4"/>
</dbReference>
<dbReference type="AlphaFoldDB" id="A0A6N2SMI9"/>
<dbReference type="Gene3D" id="3.90.182.10">
    <property type="entry name" value="Toxin - Anthrax Protective Antigen,domain 1"/>
    <property type="match status" value="1"/>
</dbReference>
<name>A0A6N2SMI9_9BACT</name>
<proteinExistence type="predicted"/>
<evidence type="ECO:0000313" key="2">
    <source>
        <dbReference type="EMBL" id="VYS93010.1"/>
    </source>
</evidence>
<dbReference type="Pfam" id="PF14113">
    <property type="entry name" value="Tae4"/>
    <property type="match status" value="1"/>
</dbReference>
<gene>
    <name evidence="2" type="ORF">AMLFYP55_02166</name>
</gene>
<feature type="domain" description="PA14" evidence="1">
    <location>
        <begin position="41"/>
        <end position="97"/>
    </location>
</feature>
<dbReference type="EMBL" id="CACRSS010000002">
    <property type="protein sequence ID" value="VYS93010.1"/>
    <property type="molecule type" value="Genomic_DNA"/>
</dbReference>
<dbReference type="SUPFAM" id="SSF56988">
    <property type="entry name" value="Anthrax protective antigen"/>
    <property type="match status" value="1"/>
</dbReference>
<accession>A0A6N2SMI9</accession>
<dbReference type="OrthoDB" id="198178at2"/>
<protein>
    <recommendedName>
        <fullName evidence="1">PA14 domain-containing protein</fullName>
    </recommendedName>
</protein>
<dbReference type="Pfam" id="PF07691">
    <property type="entry name" value="PA14"/>
    <property type="match status" value="1"/>
</dbReference>
<dbReference type="Gene3D" id="3.90.1720.70">
    <property type="match status" value="1"/>
</dbReference>
<evidence type="ECO:0000259" key="1">
    <source>
        <dbReference type="Pfam" id="PF07691"/>
    </source>
</evidence>
<sequence length="312" mass="34903">MAISTIPFHPLDAENNPRYKVKKKDAPKIVWHKTEEIGVHDWEGYIRIPFDKEYAFTIQMDDNGYLEIDNQKVVELKDGNSSKKAEGKKELKQGYHYVKLHHENLKVPDAIAPYPNAEEFVPQMDGADLELWEIDAPVNLWKTEDAQKLLKCYNVVDYVTMPNPGQVWSYIGGWLYQAHLKEIEDNVPEQLRSYYNSCALRMSIALSSFGKDLKNEAGAMPIGAEANADALGGKTHVIIRARDMAAYVQKLLGDPDYADGQDTGYCSPQPGDIIVFAGKGHAGMCPGDNISIGSFLTGPIWLINRATLKDAE</sequence>
<reference evidence="2" key="1">
    <citation type="submission" date="2019-11" db="EMBL/GenBank/DDBJ databases">
        <authorList>
            <person name="Feng L."/>
        </authorList>
    </citation>
    <scope>NUCLEOTIDE SEQUENCE</scope>
    <source>
        <strain evidence="2">AMuciniphilaLFYP55</strain>
    </source>
</reference>